<organism evidence="1 2">
    <name type="scientific">Paenibacillus barengoltzii J12</name>
    <dbReference type="NCBI Taxonomy" id="935846"/>
    <lineage>
        <taxon>Bacteria</taxon>
        <taxon>Bacillati</taxon>
        <taxon>Bacillota</taxon>
        <taxon>Bacilli</taxon>
        <taxon>Bacillales</taxon>
        <taxon>Paenibacillaceae</taxon>
        <taxon>Paenibacillus</taxon>
    </lineage>
</organism>
<reference evidence="1 2" key="1">
    <citation type="submission" date="2017-04" db="EMBL/GenBank/DDBJ databases">
        <authorList>
            <person name="Varghese N."/>
            <person name="Submissions S."/>
        </authorList>
    </citation>
    <scope>NUCLEOTIDE SEQUENCE [LARGE SCALE GENOMIC DNA]</scope>
    <source>
        <strain evidence="1 2">J12</strain>
    </source>
</reference>
<proteinExistence type="predicted"/>
<name>A0ABY1LUS2_9BACL</name>
<evidence type="ECO:0000313" key="2">
    <source>
        <dbReference type="Proteomes" id="UP000192939"/>
    </source>
</evidence>
<sequence>MKSLVWLLFSVSSFLAATIYMLDIGTNQNASYDALAVQLHGVRRSVYAHEGKVLTSEEEERPLYEDPQGETIGGYTGNDLLHRIPDWIELGVEIEVDGEVLNNVSLGPMEDMLEVSRKRALQVLDLRAKYSVENRYDSSGKVTRAIIHRK</sequence>
<protein>
    <submittedName>
        <fullName evidence="1">Uncharacterized protein</fullName>
    </submittedName>
</protein>
<keyword evidence="2" id="KW-1185">Reference proteome</keyword>
<accession>A0ABY1LUS2</accession>
<dbReference type="Proteomes" id="UP000192939">
    <property type="component" value="Unassembled WGS sequence"/>
</dbReference>
<comment type="caution">
    <text evidence="1">The sequence shown here is derived from an EMBL/GenBank/DDBJ whole genome shotgun (WGS) entry which is preliminary data.</text>
</comment>
<dbReference type="RefSeq" id="WP_139817485.1">
    <property type="nucleotide sequence ID" value="NZ_FXAE01000007.1"/>
</dbReference>
<evidence type="ECO:0000313" key="1">
    <source>
        <dbReference type="EMBL" id="SMF08429.1"/>
    </source>
</evidence>
<dbReference type="EMBL" id="FXAE01000007">
    <property type="protein sequence ID" value="SMF08429.1"/>
    <property type="molecule type" value="Genomic_DNA"/>
</dbReference>
<gene>
    <name evidence="1" type="ORF">SAMN02744124_01203</name>
</gene>